<name>A0A498NSY5_LABRO</name>
<reference evidence="2 3" key="1">
    <citation type="submission" date="2018-03" db="EMBL/GenBank/DDBJ databases">
        <title>Draft genome sequence of Rohu Carp (Labeo rohita).</title>
        <authorList>
            <person name="Das P."/>
            <person name="Kushwaha B."/>
            <person name="Joshi C.G."/>
            <person name="Kumar D."/>
            <person name="Nagpure N.S."/>
            <person name="Sahoo L."/>
            <person name="Das S.P."/>
            <person name="Bit A."/>
            <person name="Patnaik S."/>
            <person name="Meher P.K."/>
            <person name="Jayasankar P."/>
            <person name="Koringa P.G."/>
            <person name="Patel N.V."/>
            <person name="Hinsu A.T."/>
            <person name="Kumar R."/>
            <person name="Pandey M."/>
            <person name="Agarwal S."/>
            <person name="Srivastava S."/>
            <person name="Singh M."/>
            <person name="Iquebal M.A."/>
            <person name="Jaiswal S."/>
            <person name="Angadi U.B."/>
            <person name="Kumar N."/>
            <person name="Raza M."/>
            <person name="Shah T.M."/>
            <person name="Rai A."/>
            <person name="Jena J.K."/>
        </authorList>
    </citation>
    <scope>NUCLEOTIDE SEQUENCE [LARGE SCALE GENOMIC DNA]</scope>
    <source>
        <strain evidence="2">DASCIFA01</strain>
        <tissue evidence="2">Testis</tissue>
    </source>
</reference>
<dbReference type="Proteomes" id="UP000290572">
    <property type="component" value="Unassembled WGS sequence"/>
</dbReference>
<accession>A0A498NSY5</accession>
<protein>
    <submittedName>
        <fullName evidence="2">Uncharacterized protein</fullName>
    </submittedName>
</protein>
<evidence type="ECO:0000313" key="2">
    <source>
        <dbReference type="EMBL" id="RXN34981.1"/>
    </source>
</evidence>
<keyword evidence="3" id="KW-1185">Reference proteome</keyword>
<dbReference type="EMBL" id="QBIY01011160">
    <property type="protein sequence ID" value="RXN34981.1"/>
    <property type="molecule type" value="Genomic_DNA"/>
</dbReference>
<evidence type="ECO:0000256" key="1">
    <source>
        <dbReference type="SAM" id="MobiDB-lite"/>
    </source>
</evidence>
<proteinExistence type="predicted"/>
<evidence type="ECO:0000313" key="3">
    <source>
        <dbReference type="Proteomes" id="UP000290572"/>
    </source>
</evidence>
<dbReference type="AlphaFoldDB" id="A0A498NSY5"/>
<comment type="caution">
    <text evidence="2">The sequence shown here is derived from an EMBL/GenBank/DDBJ whole genome shotgun (WGS) entry which is preliminary data.</text>
</comment>
<feature type="region of interest" description="Disordered" evidence="1">
    <location>
        <begin position="1"/>
        <end position="20"/>
    </location>
</feature>
<organism evidence="2 3">
    <name type="scientific">Labeo rohita</name>
    <name type="common">Indian major carp</name>
    <name type="synonym">Cyprinus rohita</name>
    <dbReference type="NCBI Taxonomy" id="84645"/>
    <lineage>
        <taxon>Eukaryota</taxon>
        <taxon>Metazoa</taxon>
        <taxon>Chordata</taxon>
        <taxon>Craniata</taxon>
        <taxon>Vertebrata</taxon>
        <taxon>Euteleostomi</taxon>
        <taxon>Actinopterygii</taxon>
        <taxon>Neopterygii</taxon>
        <taxon>Teleostei</taxon>
        <taxon>Ostariophysi</taxon>
        <taxon>Cypriniformes</taxon>
        <taxon>Cyprinidae</taxon>
        <taxon>Labeoninae</taxon>
        <taxon>Labeonini</taxon>
        <taxon>Labeo</taxon>
    </lineage>
</organism>
<sequence length="85" mass="9625">MIEEEGGGWQPRPSGRGPGSLTVYRCVLTAKKPPSEEWWFARAMSRERCGPCMLCPRPWSEEWNLDSPPLEEKRRGDPLLLIGVG</sequence>
<gene>
    <name evidence="2" type="ORF">ROHU_003937</name>
</gene>